<proteinExistence type="predicted"/>
<organism evidence="3">
    <name type="scientific">Sitepeofons virus</name>
    <dbReference type="NCBI Taxonomy" id="3072220"/>
    <lineage>
        <taxon>Viruses</taxon>
        <taxon>Riboviria</taxon>
        <taxon>Orthornavirae</taxon>
        <taxon>Lenarviricota</taxon>
    </lineage>
</organism>
<feature type="region of interest" description="Disordered" evidence="1">
    <location>
        <begin position="23"/>
        <end position="99"/>
    </location>
</feature>
<feature type="transmembrane region" description="Helical" evidence="2">
    <location>
        <begin position="281"/>
        <end position="305"/>
    </location>
</feature>
<feature type="compositionally biased region" description="Low complexity" evidence="1">
    <location>
        <begin position="50"/>
        <end position="66"/>
    </location>
</feature>
<reference evidence="3" key="2">
    <citation type="submission" date="2023-04" db="EMBL/GenBank/DDBJ databases">
        <authorList>
            <person name="Le Lay C."/>
        </authorList>
    </citation>
    <scope>NUCLEOTIDE SEQUENCE</scope>
    <source>
        <strain evidence="3">A</strain>
    </source>
</reference>
<feature type="compositionally biased region" description="Basic residues" evidence="1">
    <location>
        <begin position="69"/>
        <end position="80"/>
    </location>
</feature>
<name>A0AA96NLE1_9VIRU</name>
<evidence type="ECO:0000256" key="2">
    <source>
        <dbReference type="SAM" id="Phobius"/>
    </source>
</evidence>
<evidence type="ECO:0000313" key="3">
    <source>
        <dbReference type="EMBL" id="WNT71154.1"/>
    </source>
</evidence>
<keyword evidence="2" id="KW-1133">Transmembrane helix</keyword>
<keyword evidence="2" id="KW-0472">Membrane</keyword>
<protein>
    <submittedName>
        <fullName evidence="3">Uncharacterized protein</fullName>
    </submittedName>
</protein>
<evidence type="ECO:0000256" key="1">
    <source>
        <dbReference type="SAM" id="MobiDB-lite"/>
    </source>
</evidence>
<reference evidence="3" key="1">
    <citation type="journal article" date="2023" name="Virology">
        <title>A metatranscriptomic analysis of geothermal hot springs reveals diverse RNA viruses including the phylum Lenarviricota.</title>
        <authorList>
            <person name="Le Lay C."/>
            <person name="Stott M.B."/>
            <person name="Shi M."/>
            <person name="Sadiq S."/>
            <person name="Holmes E.C."/>
        </authorList>
    </citation>
    <scope>NUCLEOTIDE SEQUENCE</scope>
    <source>
        <strain evidence="3">A</strain>
    </source>
</reference>
<accession>A0AA96NLE1</accession>
<feature type="compositionally biased region" description="Polar residues" evidence="1">
    <location>
        <begin position="23"/>
        <end position="49"/>
    </location>
</feature>
<dbReference type="EMBL" id="OQ866083">
    <property type="protein sequence ID" value="WNT71154.1"/>
    <property type="molecule type" value="Genomic_RNA"/>
</dbReference>
<keyword evidence="2" id="KW-0812">Transmembrane</keyword>
<sequence>MNHLDLSDKPRRVEYWQLSNNNAAKGGATHQTGNKNQNQSTVQTGDQKPQTQSQSTTSTTNNNNSSKTGGKRSQRNRNRGNAKATAIAESQTDEAQKQKAELDAAKSKLQELKDQIADMQRPEVALMAEYKAKRDLINEEQKLYAVENLEHEVDPMAENSERASYPSSHLRTTTIRNRRGGAKLGPRDIDVCPVAFPKYISTRGETDRVSEKFLDLTDQPSGFCFKLSFILSFMFQFTQLAKIAKVYPSQIIFDSWATAFDVWCFVEDMIKFFWVDVFMKIWLLIFLQGCFFLGIIMILRFIILWRSGSCYKQITGARLVYLHRRTHKIRLDARPEMFRSEKFKSSTVSEYEPAFMVSFGIADEDAIKQTVGWMAKLFYTDAMIWPQRSDFAIVRRFDGDFPLYAASLPAHLQTENSPVELKNQYITTDLLPTLLNQKTLVVRDQKTAVERALRLCEANGHYSEDYRLLFQGNSSMRDTSFLAAAIIRQSVETDPRDFH</sequence>